<organism evidence="3 4">
    <name type="scientific">Occallatibacter riparius</name>
    <dbReference type="NCBI Taxonomy" id="1002689"/>
    <lineage>
        <taxon>Bacteria</taxon>
        <taxon>Pseudomonadati</taxon>
        <taxon>Acidobacteriota</taxon>
        <taxon>Terriglobia</taxon>
        <taxon>Terriglobales</taxon>
        <taxon>Acidobacteriaceae</taxon>
        <taxon>Occallatibacter</taxon>
    </lineage>
</organism>
<dbReference type="AlphaFoldDB" id="A0A9J7BTI4"/>
<evidence type="ECO:0000313" key="4">
    <source>
        <dbReference type="Proteomes" id="UP001059380"/>
    </source>
</evidence>
<dbReference type="EMBL" id="CP093313">
    <property type="protein sequence ID" value="UWZ85943.1"/>
    <property type="molecule type" value="Genomic_DNA"/>
</dbReference>
<evidence type="ECO:0000313" key="3">
    <source>
        <dbReference type="EMBL" id="UWZ85943.1"/>
    </source>
</evidence>
<feature type="region of interest" description="Disordered" evidence="1">
    <location>
        <begin position="27"/>
        <end position="46"/>
    </location>
</feature>
<keyword evidence="2" id="KW-0732">Signal</keyword>
<gene>
    <name evidence="3" type="ORF">MOP44_08355</name>
</gene>
<dbReference type="KEGG" id="orp:MOP44_08355"/>
<name>A0A9J7BTI4_9BACT</name>
<feature type="compositionally biased region" description="Low complexity" evidence="1">
    <location>
        <begin position="27"/>
        <end position="36"/>
    </location>
</feature>
<dbReference type="RefSeq" id="WP_260795577.1">
    <property type="nucleotide sequence ID" value="NZ_CP093313.1"/>
</dbReference>
<feature type="chain" id="PRO_5039899527" description="Outer membrane protein beta-barrel domain-containing protein" evidence="2">
    <location>
        <begin position="27"/>
        <end position="259"/>
    </location>
</feature>
<feature type="signal peptide" evidence="2">
    <location>
        <begin position="1"/>
        <end position="26"/>
    </location>
</feature>
<proteinExistence type="predicted"/>
<evidence type="ECO:0000256" key="1">
    <source>
        <dbReference type="SAM" id="MobiDB-lite"/>
    </source>
</evidence>
<sequence length="259" mass="27825">MRFPASFASSLAVAALMVCAGVSASAQESSSQTQVPPTSPTPAPAPAYITIDPLAGVRYDNRWEMSVELAYRHIKAGPNLLQGANLGGLTVNGSYHLANRWRLEGTFRPSLGTSGAAPNSVFNSQGQPDTIKGPFIAEYMFAAGPEWLGPHNKHGAITAHVLVGGAYSDFEHDLGAYRNPDGTPANAQTVGFYNNQFAFASIAGGHFVLNRSARWALSMSPDAVWTHYGVNYGKHDKQWDVNAAFSVGVEYKFLPKHKK</sequence>
<reference evidence="3" key="1">
    <citation type="submission" date="2021-04" db="EMBL/GenBank/DDBJ databases">
        <title>Phylogenetic analysis of Acidobacteriaceae.</title>
        <authorList>
            <person name="Qiu L."/>
            <person name="Zhang Q."/>
        </authorList>
    </citation>
    <scope>NUCLEOTIDE SEQUENCE</scope>
    <source>
        <strain evidence="3">DSM 25168</strain>
    </source>
</reference>
<keyword evidence="4" id="KW-1185">Reference proteome</keyword>
<evidence type="ECO:0008006" key="5">
    <source>
        <dbReference type="Google" id="ProtNLM"/>
    </source>
</evidence>
<accession>A0A9J7BTI4</accession>
<protein>
    <recommendedName>
        <fullName evidence="5">Outer membrane protein beta-barrel domain-containing protein</fullName>
    </recommendedName>
</protein>
<evidence type="ECO:0000256" key="2">
    <source>
        <dbReference type="SAM" id="SignalP"/>
    </source>
</evidence>
<dbReference type="Proteomes" id="UP001059380">
    <property type="component" value="Chromosome"/>
</dbReference>